<protein>
    <submittedName>
        <fullName evidence="2">Uncharacterized protein</fullName>
    </submittedName>
</protein>
<dbReference type="Proteomes" id="UP000033966">
    <property type="component" value="Unassembled WGS sequence"/>
</dbReference>
<organism evidence="2 3">
    <name type="scientific">Candidatus Jorgensenbacteria bacterium GW2011_GWA2_45_13</name>
    <dbReference type="NCBI Taxonomy" id="1618662"/>
    <lineage>
        <taxon>Bacteria</taxon>
        <taxon>Candidatus Joergenseniibacteriota</taxon>
    </lineage>
</organism>
<sequence>MAIIIEEEKKQASWVNIVIAAVMVVVLFVGAYFLFFKQPQLIEVVTPKQLQEINKISAVSFDPEMVVNSPIFKSLRQYGTPVIPPQTVGRANPFAPAQ</sequence>
<evidence type="ECO:0000256" key="1">
    <source>
        <dbReference type="SAM" id="Phobius"/>
    </source>
</evidence>
<keyword evidence="1" id="KW-0812">Transmembrane</keyword>
<comment type="caution">
    <text evidence="2">The sequence shown here is derived from an EMBL/GenBank/DDBJ whole genome shotgun (WGS) entry which is preliminary data.</text>
</comment>
<evidence type="ECO:0000313" key="2">
    <source>
        <dbReference type="EMBL" id="KKT91428.1"/>
    </source>
</evidence>
<dbReference type="AlphaFoldDB" id="A0A0G1L6P3"/>
<dbReference type="EMBL" id="LCKF01000012">
    <property type="protein sequence ID" value="KKT91428.1"/>
    <property type="molecule type" value="Genomic_DNA"/>
</dbReference>
<feature type="transmembrane region" description="Helical" evidence="1">
    <location>
        <begin position="12"/>
        <end position="35"/>
    </location>
</feature>
<keyword evidence="1" id="KW-1133">Transmembrane helix</keyword>
<reference evidence="2 3" key="1">
    <citation type="journal article" date="2015" name="Nature">
        <title>rRNA introns, odd ribosomes, and small enigmatic genomes across a large radiation of phyla.</title>
        <authorList>
            <person name="Brown C.T."/>
            <person name="Hug L.A."/>
            <person name="Thomas B.C."/>
            <person name="Sharon I."/>
            <person name="Castelle C.J."/>
            <person name="Singh A."/>
            <person name="Wilkins M.J."/>
            <person name="Williams K.H."/>
            <person name="Banfield J.F."/>
        </authorList>
    </citation>
    <scope>NUCLEOTIDE SEQUENCE [LARGE SCALE GENOMIC DNA]</scope>
</reference>
<accession>A0A0G1L6P3</accession>
<evidence type="ECO:0000313" key="3">
    <source>
        <dbReference type="Proteomes" id="UP000033966"/>
    </source>
</evidence>
<keyword evidence="1" id="KW-0472">Membrane</keyword>
<name>A0A0G1L6P3_9BACT</name>
<proteinExistence type="predicted"/>
<gene>
    <name evidence="2" type="ORF">UW92_C0012G0006</name>
</gene>